<dbReference type="AlphaFoldDB" id="A0AA40BRK7"/>
<organism evidence="3 4">
    <name type="scientific">Schizothecium vesticola</name>
    <dbReference type="NCBI Taxonomy" id="314040"/>
    <lineage>
        <taxon>Eukaryota</taxon>
        <taxon>Fungi</taxon>
        <taxon>Dikarya</taxon>
        <taxon>Ascomycota</taxon>
        <taxon>Pezizomycotina</taxon>
        <taxon>Sordariomycetes</taxon>
        <taxon>Sordariomycetidae</taxon>
        <taxon>Sordariales</taxon>
        <taxon>Schizotheciaceae</taxon>
        <taxon>Schizothecium</taxon>
    </lineage>
</organism>
<accession>A0AA40BRK7</accession>
<reference evidence="3" key="1">
    <citation type="submission" date="2023-06" db="EMBL/GenBank/DDBJ databases">
        <title>Genome-scale phylogeny and comparative genomics of the fungal order Sordariales.</title>
        <authorList>
            <consortium name="Lawrence Berkeley National Laboratory"/>
            <person name="Hensen N."/>
            <person name="Bonometti L."/>
            <person name="Westerberg I."/>
            <person name="Brannstrom I.O."/>
            <person name="Guillou S."/>
            <person name="Cros-Aarteil S."/>
            <person name="Calhoun S."/>
            <person name="Haridas S."/>
            <person name="Kuo A."/>
            <person name="Mondo S."/>
            <person name="Pangilinan J."/>
            <person name="Riley R."/>
            <person name="LaButti K."/>
            <person name="Andreopoulos B."/>
            <person name="Lipzen A."/>
            <person name="Chen C."/>
            <person name="Yanf M."/>
            <person name="Daum C."/>
            <person name="Ng V."/>
            <person name="Clum A."/>
            <person name="Steindorff A."/>
            <person name="Ohm R."/>
            <person name="Martin F."/>
            <person name="Silar P."/>
            <person name="Natvig D."/>
            <person name="Lalanne C."/>
            <person name="Gautier V."/>
            <person name="Ament-velasquez S.L."/>
            <person name="Kruys A."/>
            <person name="Hutchinson M.I."/>
            <person name="Powell A.J."/>
            <person name="Barry K."/>
            <person name="Miller A.N."/>
            <person name="Grigoriev I.V."/>
            <person name="Debuchy R."/>
            <person name="Gladieux P."/>
            <person name="Thoren M.H."/>
            <person name="Johannesson H."/>
        </authorList>
    </citation>
    <scope>NUCLEOTIDE SEQUENCE</scope>
    <source>
        <strain evidence="3">SMH3187-1</strain>
    </source>
</reference>
<feature type="compositionally biased region" description="Basic residues" evidence="1">
    <location>
        <begin position="133"/>
        <end position="148"/>
    </location>
</feature>
<evidence type="ECO:0000256" key="1">
    <source>
        <dbReference type="SAM" id="MobiDB-lite"/>
    </source>
</evidence>
<gene>
    <name evidence="3" type="ORF">B0T18DRAFT_255705</name>
</gene>
<feature type="chain" id="PRO_5041372107" evidence="2">
    <location>
        <begin position="25"/>
        <end position="224"/>
    </location>
</feature>
<dbReference type="Proteomes" id="UP001172155">
    <property type="component" value="Unassembled WGS sequence"/>
</dbReference>
<evidence type="ECO:0000313" key="3">
    <source>
        <dbReference type="EMBL" id="KAK0738945.1"/>
    </source>
</evidence>
<sequence length="224" mass="25215">MHHMKTLLCPQLIAVSATVGAQRAYPPPQAFSRNRKLERHRLPTADYRVLYERPCSRPLIPGADGTSRAHVPAGRATVREGCEDAGEDGTDKYRRLGCPHRDRMRHFPGPRPAPAPEHAKTSSALAARRTLARRRACQRSPRRARLRAPRQPCSRQSQPPISRYQIWLPLLVLFWKPGRLAPRNFASKRWNCSGLFCLPTASASHSHESAAIDVPSEVLSHLHR</sequence>
<comment type="caution">
    <text evidence="3">The sequence shown here is derived from an EMBL/GenBank/DDBJ whole genome shotgun (WGS) entry which is preliminary data.</text>
</comment>
<feature type="signal peptide" evidence="2">
    <location>
        <begin position="1"/>
        <end position="24"/>
    </location>
</feature>
<keyword evidence="2" id="KW-0732">Signal</keyword>
<protein>
    <submittedName>
        <fullName evidence="3">Uncharacterized protein</fullName>
    </submittedName>
</protein>
<proteinExistence type="predicted"/>
<feature type="compositionally biased region" description="Low complexity" evidence="1">
    <location>
        <begin position="149"/>
        <end position="158"/>
    </location>
</feature>
<feature type="region of interest" description="Disordered" evidence="1">
    <location>
        <begin position="133"/>
        <end position="158"/>
    </location>
</feature>
<evidence type="ECO:0000256" key="2">
    <source>
        <dbReference type="SAM" id="SignalP"/>
    </source>
</evidence>
<keyword evidence="4" id="KW-1185">Reference proteome</keyword>
<name>A0AA40BRK7_9PEZI</name>
<dbReference type="EMBL" id="JAUKUD010000007">
    <property type="protein sequence ID" value="KAK0738945.1"/>
    <property type="molecule type" value="Genomic_DNA"/>
</dbReference>
<evidence type="ECO:0000313" key="4">
    <source>
        <dbReference type="Proteomes" id="UP001172155"/>
    </source>
</evidence>